<dbReference type="KEGG" id="cle:Clole_0342"/>
<dbReference type="GO" id="GO:0009117">
    <property type="term" value="P:nucleotide metabolic process"/>
    <property type="evidence" value="ECO:0007669"/>
    <property type="project" value="UniProtKB-KW"/>
</dbReference>
<reference evidence="9 10" key="1">
    <citation type="journal article" date="2011" name="J. Bacteriol.">
        <title>Complete genome sequence of the cellulose-degrading bacterium Cellulosilyticum lentocellum.</title>
        <authorList>
            <consortium name="US DOE Joint Genome Institute"/>
            <person name="Miller D.A."/>
            <person name="Suen G."/>
            <person name="Bruce D."/>
            <person name="Copeland A."/>
            <person name="Cheng J.F."/>
            <person name="Detter C."/>
            <person name="Goodwin L.A."/>
            <person name="Han C.S."/>
            <person name="Hauser L.J."/>
            <person name="Land M.L."/>
            <person name="Lapidus A."/>
            <person name="Lucas S."/>
            <person name="Meincke L."/>
            <person name="Pitluck S."/>
            <person name="Tapia R."/>
            <person name="Teshima H."/>
            <person name="Woyke T."/>
            <person name="Fox B.G."/>
            <person name="Angert E.R."/>
            <person name="Currie C.R."/>
        </authorList>
    </citation>
    <scope>NUCLEOTIDE SEQUENCE [LARGE SCALE GENOMIC DNA]</scope>
    <source>
        <strain evidence="10">ATCC 49066 / DSM 5427 / NCIMB 11756 / RHM5</strain>
    </source>
</reference>
<dbReference type="GO" id="GO:0004000">
    <property type="term" value="F:adenosine deaminase activity"/>
    <property type="evidence" value="ECO:0007669"/>
    <property type="project" value="TreeGrafter"/>
</dbReference>
<evidence type="ECO:0000256" key="6">
    <source>
        <dbReference type="ARBA" id="ARBA00023080"/>
    </source>
</evidence>
<keyword evidence="3" id="KW-0479">Metal-binding</keyword>
<comment type="similarity">
    <text evidence="2">Belongs to the metallo-dependent hydrolases superfamily. Adenosine and AMP deaminases family.</text>
</comment>
<keyword evidence="10" id="KW-1185">Reference proteome</keyword>
<dbReference type="Proteomes" id="UP000008467">
    <property type="component" value="Chromosome"/>
</dbReference>
<comment type="cofactor">
    <cofactor evidence="1">
        <name>Zn(2+)</name>
        <dbReference type="ChEBI" id="CHEBI:29105"/>
    </cofactor>
</comment>
<feature type="domain" description="Adenosine deaminase" evidence="8">
    <location>
        <begin position="2"/>
        <end position="316"/>
    </location>
</feature>
<keyword evidence="4 9" id="KW-0378">Hydrolase</keyword>
<accession>F2JJP7</accession>
<dbReference type="InterPro" id="IPR032466">
    <property type="entry name" value="Metal_Hydrolase"/>
</dbReference>
<dbReference type="NCBIfam" id="TIGR01430">
    <property type="entry name" value="aden_deam"/>
    <property type="match status" value="1"/>
</dbReference>
<protein>
    <submittedName>
        <fullName evidence="9">Adenosine deaminase</fullName>
        <ecNumber evidence="9">3.5.4.4</ecNumber>
    </submittedName>
</protein>
<dbReference type="GO" id="GO:0046103">
    <property type="term" value="P:inosine biosynthetic process"/>
    <property type="evidence" value="ECO:0007669"/>
    <property type="project" value="TreeGrafter"/>
</dbReference>
<dbReference type="GO" id="GO:0046872">
    <property type="term" value="F:metal ion binding"/>
    <property type="evidence" value="ECO:0007669"/>
    <property type="project" value="UniProtKB-KW"/>
</dbReference>
<dbReference type="HOGENOM" id="CLU_039228_0_0_9"/>
<dbReference type="SUPFAM" id="SSF51556">
    <property type="entry name" value="Metallo-dependent hydrolases"/>
    <property type="match status" value="1"/>
</dbReference>
<proteinExistence type="inferred from homology"/>
<evidence type="ECO:0000256" key="2">
    <source>
        <dbReference type="ARBA" id="ARBA00006676"/>
    </source>
</evidence>
<evidence type="ECO:0000313" key="10">
    <source>
        <dbReference type="Proteomes" id="UP000008467"/>
    </source>
</evidence>
<dbReference type="STRING" id="642492.Clole_0342"/>
<dbReference type="InterPro" id="IPR006330">
    <property type="entry name" value="Ado/ade_deaminase"/>
</dbReference>
<dbReference type="PANTHER" id="PTHR11409:SF42">
    <property type="entry name" value="ADENOSINE DEAMINASE-LIKE PROTEIN"/>
    <property type="match status" value="1"/>
</dbReference>
<evidence type="ECO:0000256" key="5">
    <source>
        <dbReference type="ARBA" id="ARBA00022833"/>
    </source>
</evidence>
<dbReference type="EMBL" id="CP002582">
    <property type="protein sequence ID" value="ADZ82089.1"/>
    <property type="molecule type" value="Genomic_DNA"/>
</dbReference>
<evidence type="ECO:0000256" key="1">
    <source>
        <dbReference type="ARBA" id="ARBA00001947"/>
    </source>
</evidence>
<dbReference type="InterPro" id="IPR001365">
    <property type="entry name" value="A_deaminase_dom"/>
</dbReference>
<dbReference type="PANTHER" id="PTHR11409">
    <property type="entry name" value="ADENOSINE DEAMINASE"/>
    <property type="match status" value="1"/>
</dbReference>
<dbReference type="Pfam" id="PF00962">
    <property type="entry name" value="A_deaminase"/>
    <property type="match status" value="1"/>
</dbReference>
<evidence type="ECO:0000259" key="8">
    <source>
        <dbReference type="Pfam" id="PF00962"/>
    </source>
</evidence>
<dbReference type="EC" id="3.5.4.4" evidence="9"/>
<dbReference type="AlphaFoldDB" id="F2JJP7"/>
<organism evidence="9 10">
    <name type="scientific">Cellulosilyticum lentocellum (strain ATCC 49066 / DSM 5427 / NCIMB 11756 / RHM5)</name>
    <name type="common">Clostridium lentocellum</name>
    <dbReference type="NCBI Taxonomy" id="642492"/>
    <lineage>
        <taxon>Bacteria</taxon>
        <taxon>Bacillati</taxon>
        <taxon>Bacillota</taxon>
        <taxon>Clostridia</taxon>
        <taxon>Lachnospirales</taxon>
        <taxon>Cellulosilyticaceae</taxon>
        <taxon>Cellulosilyticum</taxon>
    </lineage>
</organism>
<evidence type="ECO:0000313" key="9">
    <source>
        <dbReference type="EMBL" id="ADZ82089.1"/>
    </source>
</evidence>
<dbReference type="RefSeq" id="WP_013655390.1">
    <property type="nucleotide sequence ID" value="NC_015275.1"/>
</dbReference>
<dbReference type="Gene3D" id="3.20.20.140">
    <property type="entry name" value="Metal-dependent hydrolases"/>
    <property type="match status" value="1"/>
</dbReference>
<gene>
    <name evidence="9" type="ordered locus">Clole_0342</name>
</gene>
<name>F2JJP7_CELLD</name>
<dbReference type="eggNOG" id="COG1816">
    <property type="taxonomic scope" value="Bacteria"/>
</dbReference>
<dbReference type="GO" id="GO:0006154">
    <property type="term" value="P:adenosine catabolic process"/>
    <property type="evidence" value="ECO:0007669"/>
    <property type="project" value="TreeGrafter"/>
</dbReference>
<keyword evidence="6" id="KW-0546">Nucleotide metabolism</keyword>
<dbReference type="GO" id="GO:0062154">
    <property type="term" value="F:N6-methyl-AMP deaminase activity"/>
    <property type="evidence" value="ECO:0007669"/>
    <property type="project" value="RHEA"/>
</dbReference>
<keyword evidence="5" id="KW-0862">Zinc</keyword>
<sequence>MIELHLHLDGSLRVETALDLAKIQNITLPTEDLKELRNLMEVPEDCPTLHECLKRFDLPIMLLQTEMAIERVSFELVEDLHKLGVTYAEIRFAPQFSTEEGLTQDQVVAAAIKGVKRGMEKYPAIRCGLILCCMRGADIEEKNLETVEVAKKYMGDIVCAVDLAGAESLFPTKMFEPVFAKVKEYGIPVTIHAGEAIGEVSGPESMRKALEYGAKRIGHGVMAIEDETLIQELIEKDITLEVCVTSNYHTKLVPSLKEHPIKQLFDAGVRVTFNSDNMIVSNTNIHKEIEILKTQLGFTDEEISTMQKYAREATFIK</sequence>
<evidence type="ECO:0000256" key="4">
    <source>
        <dbReference type="ARBA" id="ARBA00022801"/>
    </source>
</evidence>
<comment type="catalytic activity">
    <reaction evidence="7">
        <text>N(6)-methyl-AMP + H2O + H(+) = IMP + methylamine</text>
        <dbReference type="Rhea" id="RHEA:16001"/>
        <dbReference type="ChEBI" id="CHEBI:15377"/>
        <dbReference type="ChEBI" id="CHEBI:15378"/>
        <dbReference type="ChEBI" id="CHEBI:58053"/>
        <dbReference type="ChEBI" id="CHEBI:59338"/>
        <dbReference type="ChEBI" id="CHEBI:144842"/>
    </reaction>
    <physiologicalReaction direction="left-to-right" evidence="7">
        <dbReference type="Rhea" id="RHEA:16002"/>
    </physiologicalReaction>
</comment>
<evidence type="ECO:0000256" key="3">
    <source>
        <dbReference type="ARBA" id="ARBA00022723"/>
    </source>
</evidence>
<evidence type="ECO:0000256" key="7">
    <source>
        <dbReference type="ARBA" id="ARBA00048787"/>
    </source>
</evidence>